<comment type="caution">
    <text evidence="1">The sequence shown here is derived from an EMBL/GenBank/DDBJ whole genome shotgun (WGS) entry which is preliminary data.</text>
</comment>
<organism evidence="1 2">
    <name type="scientific">Choristoneura fumiferana</name>
    <name type="common">Spruce budworm moth</name>
    <name type="synonym">Archips fumiferana</name>
    <dbReference type="NCBI Taxonomy" id="7141"/>
    <lineage>
        <taxon>Eukaryota</taxon>
        <taxon>Metazoa</taxon>
        <taxon>Ecdysozoa</taxon>
        <taxon>Arthropoda</taxon>
        <taxon>Hexapoda</taxon>
        <taxon>Insecta</taxon>
        <taxon>Pterygota</taxon>
        <taxon>Neoptera</taxon>
        <taxon>Endopterygota</taxon>
        <taxon>Lepidoptera</taxon>
        <taxon>Glossata</taxon>
        <taxon>Ditrysia</taxon>
        <taxon>Tortricoidea</taxon>
        <taxon>Tortricidae</taxon>
        <taxon>Tortricinae</taxon>
        <taxon>Choristoneura</taxon>
    </lineage>
</organism>
<protein>
    <submittedName>
        <fullName evidence="1">Uncharacterized protein</fullName>
    </submittedName>
</protein>
<sequence length="542" mass="60707">MNGEKLRKLSNKELAVVSLHDAATSTSNPFVEDDRAPRRSTEDDNNVPFTFRTDITAIPNIERDPLFIFNSCNISEPSSEILIDPKKTKTQTVLRKNYDTKVRHADGPSTSKEHPLEVIRSLIIYDSDSSDELQMMDINLQSENEIPVDDPDNEHESIVLAYLKNKDVLLDIEGTILSTKKKSSILESVPKMETIIEGEQFYTFRPDDNEPILNKESSDTKEETNEPQHNISLEKENIRILTADFVSGTPSKTKQMNPFSRFDKERSKSKSNIRCNYNTKILMKLQFLKLSDSSLDVRIPSYPGSPRSIRYESGGSVGSLDYARDQKAKILRDAVNFLHCDNDYLHFAEMGDDMRLELAIRQGTNVNAMDQLGRTALHFAVQSGNIKAITLLLNLGIHTNKKDNVGMTPLSLCLMRRPSLKVAKLLFDHGANLLPRTSPVDTGLFLQFVMMCIPTREDAKILRLLIEKGALINDPHVPGGRSALHFAAMSNNCDLIRVLLNLGANLLAVNHRGQTPKDVAVTFHCKAAAELLGLCMEDASNE</sequence>
<dbReference type="Proteomes" id="UP001064048">
    <property type="component" value="Chromosome 23"/>
</dbReference>
<gene>
    <name evidence="1" type="ORF">MSG28_013296</name>
</gene>
<dbReference type="EMBL" id="CM046123">
    <property type="protein sequence ID" value="KAI8439552.1"/>
    <property type="molecule type" value="Genomic_DNA"/>
</dbReference>
<reference evidence="1 2" key="1">
    <citation type="journal article" date="2022" name="Genome Biol. Evol.">
        <title>The Spruce Budworm Genome: Reconstructing the Evolutionary History of Antifreeze Proteins.</title>
        <authorList>
            <person name="Beliveau C."/>
            <person name="Gagne P."/>
            <person name="Picq S."/>
            <person name="Vernygora O."/>
            <person name="Keeling C.I."/>
            <person name="Pinkney K."/>
            <person name="Doucet D."/>
            <person name="Wen F."/>
            <person name="Johnston J.S."/>
            <person name="Maaroufi H."/>
            <person name="Boyle B."/>
            <person name="Laroche J."/>
            <person name="Dewar K."/>
            <person name="Juretic N."/>
            <person name="Blackburn G."/>
            <person name="Nisole A."/>
            <person name="Brunet B."/>
            <person name="Brandao M."/>
            <person name="Lumley L."/>
            <person name="Duan J."/>
            <person name="Quan G."/>
            <person name="Lucarotti C.J."/>
            <person name="Roe A.D."/>
            <person name="Sperling F.A.H."/>
            <person name="Levesque R.C."/>
            <person name="Cusson M."/>
        </authorList>
    </citation>
    <scope>NUCLEOTIDE SEQUENCE [LARGE SCALE GENOMIC DNA]</scope>
    <source>
        <strain evidence="1">Glfc:IPQL:Cfum</strain>
    </source>
</reference>
<keyword evidence="2" id="KW-1185">Reference proteome</keyword>
<evidence type="ECO:0000313" key="2">
    <source>
        <dbReference type="Proteomes" id="UP001064048"/>
    </source>
</evidence>
<name>A0ACC0KSV5_CHOFU</name>
<evidence type="ECO:0000313" key="1">
    <source>
        <dbReference type="EMBL" id="KAI8439552.1"/>
    </source>
</evidence>
<accession>A0ACC0KSV5</accession>
<proteinExistence type="predicted"/>